<keyword evidence="3 7" id="KW-0812">Transmembrane</keyword>
<feature type="domain" description="EamA" evidence="8">
    <location>
        <begin position="313"/>
        <end position="453"/>
    </location>
</feature>
<feature type="non-terminal residue" evidence="9">
    <location>
        <position position="587"/>
    </location>
</feature>
<name>A0A9Q0GES6_9ROSI</name>
<evidence type="ECO:0000256" key="4">
    <source>
        <dbReference type="ARBA" id="ARBA00022989"/>
    </source>
</evidence>
<dbReference type="InterPro" id="IPR037185">
    <property type="entry name" value="EmrE-like"/>
</dbReference>
<feature type="transmembrane region" description="Helical" evidence="7">
    <location>
        <begin position="342"/>
        <end position="362"/>
    </location>
</feature>
<keyword evidence="4 7" id="KW-1133">Transmembrane helix</keyword>
<feature type="transmembrane region" description="Helical" evidence="7">
    <location>
        <begin position="437"/>
        <end position="455"/>
    </location>
</feature>
<proteinExistence type="inferred from homology"/>
<reference evidence="9" key="1">
    <citation type="submission" date="2022-02" db="EMBL/GenBank/DDBJ databases">
        <authorList>
            <person name="Henning P.M."/>
            <person name="McCubbin A.G."/>
            <person name="Shore J.S."/>
        </authorList>
    </citation>
    <scope>NUCLEOTIDE SEQUENCE</scope>
    <source>
        <strain evidence="9">F60SS</strain>
        <tissue evidence="9">Leaves</tissue>
    </source>
</reference>
<feature type="transmembrane region" description="Helical" evidence="7">
    <location>
        <begin position="234"/>
        <end position="256"/>
    </location>
</feature>
<evidence type="ECO:0000256" key="3">
    <source>
        <dbReference type="ARBA" id="ARBA00022692"/>
    </source>
</evidence>
<dbReference type="OrthoDB" id="1728340at2759"/>
<protein>
    <recommendedName>
        <fullName evidence="8">EamA domain-containing protein</fullName>
    </recommendedName>
</protein>
<feature type="transmembrane region" description="Helical" evidence="7">
    <location>
        <begin position="120"/>
        <end position="140"/>
    </location>
</feature>
<keyword evidence="10" id="KW-1185">Reference proteome</keyword>
<evidence type="ECO:0000256" key="5">
    <source>
        <dbReference type="ARBA" id="ARBA00023136"/>
    </source>
</evidence>
<feature type="domain" description="EamA" evidence="8">
    <location>
        <begin position="1"/>
        <end position="137"/>
    </location>
</feature>
<evidence type="ECO:0000256" key="2">
    <source>
        <dbReference type="ARBA" id="ARBA00007635"/>
    </source>
</evidence>
<feature type="domain" description="EamA" evidence="8">
    <location>
        <begin position="168"/>
        <end position="289"/>
    </location>
</feature>
<comment type="subcellular location">
    <subcellularLocation>
        <location evidence="1">Membrane</location>
        <topology evidence="1">Multi-pass membrane protein</topology>
    </subcellularLocation>
</comment>
<gene>
    <name evidence="9" type="ORF">Tsubulata_006921</name>
</gene>
<organism evidence="9 10">
    <name type="scientific">Turnera subulata</name>
    <dbReference type="NCBI Taxonomy" id="218843"/>
    <lineage>
        <taxon>Eukaryota</taxon>
        <taxon>Viridiplantae</taxon>
        <taxon>Streptophyta</taxon>
        <taxon>Embryophyta</taxon>
        <taxon>Tracheophyta</taxon>
        <taxon>Spermatophyta</taxon>
        <taxon>Magnoliopsida</taxon>
        <taxon>eudicotyledons</taxon>
        <taxon>Gunneridae</taxon>
        <taxon>Pentapetalae</taxon>
        <taxon>rosids</taxon>
        <taxon>fabids</taxon>
        <taxon>Malpighiales</taxon>
        <taxon>Passifloraceae</taxon>
        <taxon>Turnera</taxon>
    </lineage>
</organism>
<feature type="transmembrane region" description="Helical" evidence="7">
    <location>
        <begin position="198"/>
        <end position="219"/>
    </location>
</feature>
<evidence type="ECO:0000256" key="1">
    <source>
        <dbReference type="ARBA" id="ARBA00004141"/>
    </source>
</evidence>
<sequence>MLLVNVSFGIVNVLSKEMVDRGMNHMAIAAYRQSLAFSLLAPFAYYWERKIRPKLTAPVVCYLFFGALIGSTLQQYFYLLGLKQTSPTFASAFLNTVPVNTFVIAIILREEKVKLKSKAGKAKVLGALICMAGTMVLILYKGIPLTRTHPLATETNIKAGKGKESWVLGSIFVVAASLTWSTWFIIQGKISKRYPCQFSSTAILAFFAAIQSAVLGLIIQRDASVWMLKGEVEFIGIPFAGMVGSGLCYVGMSWCVKQRGPVFTAAFTPLNQIFSAIFDLAFLHQQIYLGRQEQLPALSLIIMSCCGRQCKPVVAMVVINLAFGIVNVVLKKIIDGEVNSMAIVAYRQAIGFGLLAPFAYYWERKSRPRLTAPILCYLFLGALLGLTFSQYLFLMGLKYTSATLSCAFLNTVPVNTFIIALTLGLEKVHPKTKAGSAKVLGALICVAGIILLVLYKGIPLSGTHSTATETGITGGNKPEKWAFGTILLMAGALMWSSWFIIQAKVGSRYPCQYSSTAIVSFFAAIQSAVLGFIIQRDASRWILKGELDIIGVLYTESAVKQPQPTTKGDDNYDTESQGSVVISTSSA</sequence>
<dbReference type="EMBL" id="JAKUCV010001087">
    <property type="protein sequence ID" value="KAJ4847745.1"/>
    <property type="molecule type" value="Genomic_DNA"/>
</dbReference>
<dbReference type="PANTHER" id="PTHR31218">
    <property type="entry name" value="WAT1-RELATED PROTEIN"/>
    <property type="match status" value="1"/>
</dbReference>
<feature type="transmembrane region" description="Helical" evidence="7">
    <location>
        <begin position="374"/>
        <end position="393"/>
    </location>
</feature>
<dbReference type="InterPro" id="IPR000620">
    <property type="entry name" value="EamA_dom"/>
</dbReference>
<feature type="transmembrane region" description="Helical" evidence="7">
    <location>
        <begin position="59"/>
        <end position="77"/>
    </location>
</feature>
<comment type="similarity">
    <text evidence="2">Belongs to the drug/metabolite transporter (DMT) superfamily. Plant drug/metabolite exporter (P-DME) (TC 2.A.7.4) family.</text>
</comment>
<comment type="caution">
    <text evidence="9">The sequence shown here is derived from an EMBL/GenBank/DDBJ whole genome shotgun (WGS) entry which is preliminary data.</text>
</comment>
<feature type="transmembrane region" description="Helical" evidence="7">
    <location>
        <begin position="481"/>
        <end position="501"/>
    </location>
</feature>
<evidence type="ECO:0000313" key="10">
    <source>
        <dbReference type="Proteomes" id="UP001141552"/>
    </source>
</evidence>
<feature type="transmembrane region" description="Helical" evidence="7">
    <location>
        <begin position="513"/>
        <end position="534"/>
    </location>
</feature>
<keyword evidence="5 7" id="KW-0472">Membrane</keyword>
<dbReference type="GO" id="GO:0016020">
    <property type="term" value="C:membrane"/>
    <property type="evidence" value="ECO:0007669"/>
    <property type="project" value="UniProtKB-SubCell"/>
</dbReference>
<evidence type="ECO:0000256" key="6">
    <source>
        <dbReference type="SAM" id="MobiDB-lite"/>
    </source>
</evidence>
<evidence type="ECO:0000313" key="9">
    <source>
        <dbReference type="EMBL" id="KAJ4847745.1"/>
    </source>
</evidence>
<feature type="compositionally biased region" description="Polar residues" evidence="6">
    <location>
        <begin position="574"/>
        <end position="587"/>
    </location>
</feature>
<dbReference type="InterPro" id="IPR030184">
    <property type="entry name" value="WAT1-related"/>
</dbReference>
<dbReference type="GO" id="GO:0022857">
    <property type="term" value="F:transmembrane transporter activity"/>
    <property type="evidence" value="ECO:0007669"/>
    <property type="project" value="InterPro"/>
</dbReference>
<dbReference type="AlphaFoldDB" id="A0A9Q0GES6"/>
<reference evidence="9" key="2">
    <citation type="journal article" date="2023" name="Plants (Basel)">
        <title>Annotation of the Turnera subulata (Passifloraceae) Draft Genome Reveals the S-Locus Evolved after the Divergence of Turneroideae from Passifloroideae in a Stepwise Manner.</title>
        <authorList>
            <person name="Henning P.M."/>
            <person name="Roalson E.H."/>
            <person name="Mir W."/>
            <person name="McCubbin A.G."/>
            <person name="Shore J.S."/>
        </authorList>
    </citation>
    <scope>NUCLEOTIDE SEQUENCE</scope>
    <source>
        <strain evidence="9">F60SS</strain>
    </source>
</reference>
<dbReference type="Proteomes" id="UP001141552">
    <property type="component" value="Unassembled WGS sequence"/>
</dbReference>
<evidence type="ECO:0000256" key="7">
    <source>
        <dbReference type="SAM" id="Phobius"/>
    </source>
</evidence>
<feature type="region of interest" description="Disordered" evidence="6">
    <location>
        <begin position="561"/>
        <end position="587"/>
    </location>
</feature>
<feature type="transmembrane region" description="Helical" evidence="7">
    <location>
        <begin position="399"/>
        <end position="425"/>
    </location>
</feature>
<dbReference type="SUPFAM" id="SSF103481">
    <property type="entry name" value="Multidrug resistance efflux transporter EmrE"/>
    <property type="match status" value="2"/>
</dbReference>
<evidence type="ECO:0000259" key="8">
    <source>
        <dbReference type="Pfam" id="PF00892"/>
    </source>
</evidence>
<feature type="transmembrane region" description="Helical" evidence="7">
    <location>
        <begin position="166"/>
        <end position="186"/>
    </location>
</feature>
<feature type="transmembrane region" description="Helical" evidence="7">
    <location>
        <begin position="313"/>
        <end position="330"/>
    </location>
</feature>
<feature type="transmembrane region" description="Helical" evidence="7">
    <location>
        <begin position="28"/>
        <end position="47"/>
    </location>
</feature>
<feature type="transmembrane region" description="Helical" evidence="7">
    <location>
        <begin position="89"/>
        <end position="108"/>
    </location>
</feature>
<dbReference type="Pfam" id="PF00892">
    <property type="entry name" value="EamA"/>
    <property type="match status" value="3"/>
</dbReference>
<accession>A0A9Q0GES6</accession>